<gene>
    <name evidence="2 4" type="ORF">BDZ99DRAFT_96105</name>
</gene>
<keyword evidence="3" id="KW-1185">Reference proteome</keyword>
<keyword evidence="1" id="KW-1133">Transmembrane helix</keyword>
<protein>
    <submittedName>
        <fullName evidence="2 4">Uncharacterized protein</fullName>
    </submittedName>
</protein>
<dbReference type="GeneID" id="54469967"/>
<dbReference type="Proteomes" id="UP000504636">
    <property type="component" value="Unplaced"/>
</dbReference>
<reference evidence="4" key="2">
    <citation type="submission" date="2020-04" db="EMBL/GenBank/DDBJ databases">
        <authorList>
            <consortium name="NCBI Genome Project"/>
        </authorList>
    </citation>
    <scope>NUCLEOTIDE SEQUENCE</scope>
    <source>
        <strain evidence="4">CBS 304.34</strain>
    </source>
</reference>
<feature type="transmembrane region" description="Helical" evidence="1">
    <location>
        <begin position="20"/>
        <end position="40"/>
    </location>
</feature>
<dbReference type="RefSeq" id="XP_033573457.1">
    <property type="nucleotide sequence ID" value="XM_033729074.1"/>
</dbReference>
<reference evidence="2 4" key="1">
    <citation type="journal article" date="2020" name="Stud. Mycol.">
        <title>101 Dothideomycetes genomes: a test case for predicting lifestyles and emergence of pathogens.</title>
        <authorList>
            <person name="Haridas S."/>
            <person name="Albert R."/>
            <person name="Binder M."/>
            <person name="Bloem J."/>
            <person name="Labutti K."/>
            <person name="Salamov A."/>
            <person name="Andreopoulos B."/>
            <person name="Baker S."/>
            <person name="Barry K."/>
            <person name="Bills G."/>
            <person name="Bluhm B."/>
            <person name="Cannon C."/>
            <person name="Castanera R."/>
            <person name="Culley D."/>
            <person name="Daum C."/>
            <person name="Ezra D."/>
            <person name="Gonzalez J."/>
            <person name="Henrissat B."/>
            <person name="Kuo A."/>
            <person name="Liang C."/>
            <person name="Lipzen A."/>
            <person name="Lutzoni F."/>
            <person name="Magnuson J."/>
            <person name="Mondo S."/>
            <person name="Nolan M."/>
            <person name="Ohm R."/>
            <person name="Pangilinan J."/>
            <person name="Park H.-J."/>
            <person name="Ramirez L."/>
            <person name="Alfaro M."/>
            <person name="Sun H."/>
            <person name="Tritt A."/>
            <person name="Yoshinaga Y."/>
            <person name="Zwiers L.-H."/>
            <person name="Turgeon B."/>
            <person name="Goodwin S."/>
            <person name="Spatafora J."/>
            <person name="Crous P."/>
            <person name="Grigoriev I."/>
        </authorList>
    </citation>
    <scope>NUCLEOTIDE SEQUENCE</scope>
    <source>
        <strain evidence="2 4">CBS 304.34</strain>
    </source>
</reference>
<name>A0A6A6YD89_9PEZI</name>
<sequence>MLLAFRSGFLPSPMHGRYTVPLHLWKAFVLFVMYGVRLFAIPHHLKRTACLRIMSTRYRPTAGGTDQRDPCRRGDWRRGPVLSSSSLSSPLFMTYPRGQLICSRSGCLVI</sequence>
<evidence type="ECO:0000313" key="3">
    <source>
        <dbReference type="Proteomes" id="UP000504636"/>
    </source>
</evidence>
<reference evidence="4" key="3">
    <citation type="submission" date="2025-04" db="UniProtKB">
        <authorList>
            <consortium name="RefSeq"/>
        </authorList>
    </citation>
    <scope>IDENTIFICATION</scope>
    <source>
        <strain evidence="4">CBS 304.34</strain>
    </source>
</reference>
<keyword evidence="1" id="KW-0472">Membrane</keyword>
<accession>A0A6A6YD89</accession>
<dbReference type="AlphaFoldDB" id="A0A6A6YD89"/>
<evidence type="ECO:0000313" key="4">
    <source>
        <dbReference type="RefSeq" id="XP_033573457.1"/>
    </source>
</evidence>
<keyword evidence="1" id="KW-0812">Transmembrane</keyword>
<organism evidence="2">
    <name type="scientific">Mytilinidion resinicola</name>
    <dbReference type="NCBI Taxonomy" id="574789"/>
    <lineage>
        <taxon>Eukaryota</taxon>
        <taxon>Fungi</taxon>
        <taxon>Dikarya</taxon>
        <taxon>Ascomycota</taxon>
        <taxon>Pezizomycotina</taxon>
        <taxon>Dothideomycetes</taxon>
        <taxon>Pleosporomycetidae</taxon>
        <taxon>Mytilinidiales</taxon>
        <taxon>Mytilinidiaceae</taxon>
        <taxon>Mytilinidion</taxon>
    </lineage>
</organism>
<evidence type="ECO:0000256" key="1">
    <source>
        <dbReference type="SAM" id="Phobius"/>
    </source>
</evidence>
<evidence type="ECO:0000313" key="2">
    <source>
        <dbReference type="EMBL" id="KAF2806493.1"/>
    </source>
</evidence>
<dbReference type="EMBL" id="MU003707">
    <property type="protein sequence ID" value="KAF2806493.1"/>
    <property type="molecule type" value="Genomic_DNA"/>
</dbReference>
<proteinExistence type="predicted"/>